<keyword evidence="2" id="KW-0677">Repeat</keyword>
<evidence type="ECO:0000256" key="1">
    <source>
        <dbReference type="ARBA" id="ARBA00022574"/>
    </source>
</evidence>
<accession>A0A1D1XGK8</accession>
<dbReference type="GO" id="GO:0005737">
    <property type="term" value="C:cytoplasm"/>
    <property type="evidence" value="ECO:0007669"/>
    <property type="project" value="TreeGrafter"/>
</dbReference>
<dbReference type="PROSITE" id="PS50082">
    <property type="entry name" value="WD_REPEATS_2"/>
    <property type="match status" value="1"/>
</dbReference>
<dbReference type="InterPro" id="IPR045151">
    <property type="entry name" value="DCAF8"/>
</dbReference>
<dbReference type="SMART" id="SM00320">
    <property type="entry name" value="WD40"/>
    <property type="match status" value="7"/>
</dbReference>
<dbReference type="InterPro" id="IPR036322">
    <property type="entry name" value="WD40_repeat_dom_sf"/>
</dbReference>
<gene>
    <name evidence="4" type="primary">Dcaf8_0</name>
    <name evidence="4" type="ORF">g.54136</name>
</gene>
<dbReference type="EMBL" id="GDJX01026535">
    <property type="protein sequence ID" value="JAT41401.1"/>
    <property type="molecule type" value="Transcribed_RNA"/>
</dbReference>
<sequence>MGSGFREIRRREVGSSSPVAFARRVGGSEIFVKRLNLYGKLKGHGGCVNTIHFNSSGDLLISGSDDKQVIFWNWTAKHKKLSYHSGHSDNVFQARVMPFTDDRSVVTSAADGQVRLGQIVENGHVDTKRLGTHQGRVHKVAVEPGSPHIFYSCGEDGFVQHFDLRSRCSTKLFLCTSFTESRQPIQLNAIVIDPRNPNYFSVGGDDEYARVYDIRNYQWDSSSSADLPVNTFCPRHLIGTGNVHITGLVYSNTSELLVSYNDELVYLFQKDMGIGPNPSVSSNENLPEGPEPCQPQVYLGHRNSQTVKGVSFFGPNDEYVASGSDCGHVFIWKKRGGELLRLLVGDRDTVNCIEPHPNVPFLATSGLAKNVKLWMPTAKKPAGLPNNVEEIMESNKRGREDGARIILSPDGIMHVVRLQRRRALTYMERRQSVVEAESDDDDIDGEAFILGFSDGDGGPEVVGYTGNPRDCTIC</sequence>
<dbReference type="AlphaFoldDB" id="A0A1D1XGK8"/>
<reference evidence="4" key="1">
    <citation type="submission" date="2015-07" db="EMBL/GenBank/DDBJ databases">
        <title>Transcriptome Assembly of Anthurium amnicola.</title>
        <authorList>
            <person name="Suzuki J."/>
        </authorList>
    </citation>
    <scope>NUCLEOTIDE SEQUENCE</scope>
</reference>
<evidence type="ECO:0000256" key="3">
    <source>
        <dbReference type="PROSITE-ProRule" id="PRU00221"/>
    </source>
</evidence>
<dbReference type="SUPFAM" id="SSF50978">
    <property type="entry name" value="WD40 repeat-like"/>
    <property type="match status" value="1"/>
</dbReference>
<dbReference type="InterPro" id="IPR001680">
    <property type="entry name" value="WD40_rpt"/>
</dbReference>
<organism evidence="4">
    <name type="scientific">Anthurium amnicola</name>
    <dbReference type="NCBI Taxonomy" id="1678845"/>
    <lineage>
        <taxon>Eukaryota</taxon>
        <taxon>Viridiplantae</taxon>
        <taxon>Streptophyta</taxon>
        <taxon>Embryophyta</taxon>
        <taxon>Tracheophyta</taxon>
        <taxon>Spermatophyta</taxon>
        <taxon>Magnoliopsida</taxon>
        <taxon>Liliopsida</taxon>
        <taxon>Araceae</taxon>
        <taxon>Pothoideae</taxon>
        <taxon>Potheae</taxon>
        <taxon>Anthurium</taxon>
    </lineage>
</organism>
<protein>
    <submittedName>
        <fullName evidence="4">DDB1-and CUL4-associated factor 8</fullName>
    </submittedName>
</protein>
<proteinExistence type="predicted"/>
<dbReference type="GO" id="GO:0080008">
    <property type="term" value="C:Cul4-RING E3 ubiquitin ligase complex"/>
    <property type="evidence" value="ECO:0007669"/>
    <property type="project" value="TreeGrafter"/>
</dbReference>
<dbReference type="PANTHER" id="PTHR15574">
    <property type="entry name" value="WD REPEAT DOMAIN-CONTAINING FAMILY"/>
    <property type="match status" value="1"/>
</dbReference>
<dbReference type="InterPro" id="IPR015943">
    <property type="entry name" value="WD40/YVTN_repeat-like_dom_sf"/>
</dbReference>
<keyword evidence="1 3" id="KW-0853">WD repeat</keyword>
<evidence type="ECO:0000313" key="4">
    <source>
        <dbReference type="EMBL" id="JAT41401.1"/>
    </source>
</evidence>
<dbReference type="PROSITE" id="PS50294">
    <property type="entry name" value="WD_REPEATS_REGION"/>
    <property type="match status" value="1"/>
</dbReference>
<evidence type="ECO:0000256" key="2">
    <source>
        <dbReference type="ARBA" id="ARBA00022737"/>
    </source>
</evidence>
<dbReference type="Pfam" id="PF00400">
    <property type="entry name" value="WD40"/>
    <property type="match status" value="3"/>
</dbReference>
<name>A0A1D1XGK8_9ARAE</name>
<feature type="repeat" description="WD" evidence="3">
    <location>
        <begin position="41"/>
        <end position="73"/>
    </location>
</feature>
<dbReference type="PANTHER" id="PTHR15574:SF65">
    <property type="entry name" value="TRANSDUCIN_WD40 REPEAT-LIKE SUPERFAMILY PROTEIN"/>
    <property type="match status" value="1"/>
</dbReference>
<dbReference type="Gene3D" id="2.130.10.10">
    <property type="entry name" value="YVTN repeat-like/Quinoprotein amine dehydrogenase"/>
    <property type="match status" value="2"/>
</dbReference>